<dbReference type="Pfam" id="PF04385">
    <property type="entry name" value="FAINT"/>
    <property type="match status" value="1"/>
</dbReference>
<dbReference type="InterPro" id="IPR007480">
    <property type="entry name" value="DUF529"/>
</dbReference>
<proteinExistence type="predicted"/>
<protein>
    <submittedName>
        <fullName evidence="1">Uncharacterized protein</fullName>
    </submittedName>
</protein>
<accession>A0A976XJK8</accession>
<dbReference type="AlphaFoldDB" id="A0A976XJK8"/>
<name>A0A976XJK8_THEOR</name>
<reference evidence="1" key="1">
    <citation type="submission" date="2022-07" db="EMBL/GenBank/DDBJ databases">
        <title>Evaluation of T. orientalis genome assembly methods using nanopore sequencing and analysis of variation between genomes.</title>
        <authorList>
            <person name="Yam J."/>
            <person name="Micallef M.L."/>
            <person name="Liu M."/>
            <person name="Djordjevic S.P."/>
            <person name="Bogema D.R."/>
            <person name="Jenkins C."/>
        </authorList>
    </citation>
    <scope>NUCLEOTIDE SEQUENCE</scope>
    <source>
        <strain evidence="1">Goon Nure</strain>
    </source>
</reference>
<dbReference type="EMBL" id="CP056069">
    <property type="protein sequence ID" value="UVC49440.1"/>
    <property type="molecule type" value="Genomic_DNA"/>
</dbReference>
<evidence type="ECO:0000313" key="1">
    <source>
        <dbReference type="EMBL" id="UVC49440.1"/>
    </source>
</evidence>
<evidence type="ECO:0000313" key="2">
    <source>
        <dbReference type="Proteomes" id="UP000244811"/>
    </source>
</evidence>
<organism evidence="1 2">
    <name type="scientific">Theileria orientalis</name>
    <dbReference type="NCBI Taxonomy" id="68886"/>
    <lineage>
        <taxon>Eukaryota</taxon>
        <taxon>Sar</taxon>
        <taxon>Alveolata</taxon>
        <taxon>Apicomplexa</taxon>
        <taxon>Aconoidasida</taxon>
        <taxon>Piroplasmida</taxon>
        <taxon>Theileriidae</taxon>
        <taxon>Theileria</taxon>
    </lineage>
</organism>
<dbReference type="Proteomes" id="UP000244811">
    <property type="component" value="Chromosome 1"/>
</dbReference>
<gene>
    <name evidence="1" type="ORF">MACK_003275</name>
</gene>
<sequence length="434" mass="51116">MNFHHTRIWKFIYLLFVYKKFSNFTETSPSRFIACQSQTFLRTNRETEPESPCLVSVDIKNHFDTDEIKYIYNSAQDSHTFIPISPRLIHTVTKGTRVLWDSEHKEYGTSVFVGMNDLGERIFRVYFSKYIPKPEFVIQSKNQDEDVSSEDFDEHLLVLNVKNRQTTDRIEYMFDSTTGTHTFRALEPYLFGSVVKGDQLVWKPKNTFCPNRALVFKGPNDEPLIRLYFPFEHEPPPITHFRPETRVHKMGRKRLKSHIYESIANKTPISLDVNYDWSTHLWHYAKQNNTDTYIPKEGYIFDQVKDVKGLGVSNKEAVIWKAREDLEYSTKVTYEHSRSMITVYSVNGRTRSFRKHDGNQWSFRPRWKTILFTRERALTRPRGHEVIWKARNETEVSSKVWVNRFFNVGKTNVKMNTNAPLNSGGCVKSEFDGQ</sequence>